<protein>
    <recommendedName>
        <fullName evidence="3">SXP/RAL-2 family protein Ani s 5-like cation-binding domain-containing protein</fullName>
    </recommendedName>
</protein>
<feature type="coiled-coil region" evidence="1">
    <location>
        <begin position="60"/>
        <end position="91"/>
    </location>
</feature>
<keyword evidence="2" id="KW-0732">Signal</keyword>
<dbReference type="InterPro" id="IPR052823">
    <property type="entry name" value="SXP/RAL-2_related"/>
</dbReference>
<keyword evidence="1" id="KW-0175">Coiled coil</keyword>
<dbReference type="EMBL" id="JAVFWL010000004">
    <property type="protein sequence ID" value="KAK6752459.1"/>
    <property type="molecule type" value="Genomic_DNA"/>
</dbReference>
<feature type="chain" id="PRO_5046419914" description="SXP/RAL-2 family protein Ani s 5-like cation-binding domain-containing protein" evidence="2">
    <location>
        <begin position="16"/>
        <end position="200"/>
    </location>
</feature>
<dbReference type="PANTHER" id="PTHR21593">
    <property type="entry name" value="PRION-LIKE- Q/N-RICH -DOMAIN-BEARING PROTEIN PROTEIN"/>
    <property type="match status" value="1"/>
</dbReference>
<sequence>MQPLFLLGVIGLVAAQYFPFPNPPLFPIPPHALGELHAIWNDPKLTKQQFEEKMKNWAEKNGKKTQYEDYKKKVEKEKKELEEGLKEVSRYFRKVRETEKNESPTYKEFANKIKDLFSKLTKKQKGAVRFLECLFAPSSSKSCVSKPIGPAPFGPGPIGPAPFGPGPIGPAPFVPGPIGPIPFAPAPYGPFYPPCTGLFC</sequence>
<evidence type="ECO:0000313" key="4">
    <source>
        <dbReference type="EMBL" id="KAK6752459.1"/>
    </source>
</evidence>
<evidence type="ECO:0000256" key="1">
    <source>
        <dbReference type="SAM" id="Coils"/>
    </source>
</evidence>
<keyword evidence="5" id="KW-1185">Reference proteome</keyword>
<dbReference type="Proteomes" id="UP001303046">
    <property type="component" value="Unassembled WGS sequence"/>
</dbReference>
<comment type="caution">
    <text evidence="4">The sequence shown here is derived from an EMBL/GenBank/DDBJ whole genome shotgun (WGS) entry which is preliminary data.</text>
</comment>
<evidence type="ECO:0000256" key="2">
    <source>
        <dbReference type="SAM" id="SignalP"/>
    </source>
</evidence>
<dbReference type="PANTHER" id="PTHR21593:SF36">
    <property type="entry name" value="DUF148 DOMAIN-CONTAINING PROTEIN-RELATED"/>
    <property type="match status" value="1"/>
</dbReference>
<feature type="signal peptide" evidence="2">
    <location>
        <begin position="1"/>
        <end position="15"/>
    </location>
</feature>
<accession>A0ABR1DPV0</accession>
<evidence type="ECO:0000313" key="5">
    <source>
        <dbReference type="Proteomes" id="UP001303046"/>
    </source>
</evidence>
<evidence type="ECO:0000259" key="3">
    <source>
        <dbReference type="Pfam" id="PF02520"/>
    </source>
</evidence>
<feature type="domain" description="SXP/RAL-2 family protein Ani s 5-like cation-binding" evidence="3">
    <location>
        <begin position="35"/>
        <end position="122"/>
    </location>
</feature>
<gene>
    <name evidence="4" type="primary">Necator_chrIV.g17014</name>
    <name evidence="4" type="ORF">RB195_003716</name>
</gene>
<dbReference type="Pfam" id="PF02520">
    <property type="entry name" value="ANIS5_cation-bd"/>
    <property type="match status" value="1"/>
</dbReference>
<dbReference type="InterPro" id="IPR003677">
    <property type="entry name" value="ANIS5_cation-bd"/>
</dbReference>
<proteinExistence type="predicted"/>
<reference evidence="4 5" key="1">
    <citation type="submission" date="2023-08" db="EMBL/GenBank/DDBJ databases">
        <title>A Necator americanus chromosomal reference genome.</title>
        <authorList>
            <person name="Ilik V."/>
            <person name="Petrzelkova K.J."/>
            <person name="Pardy F."/>
            <person name="Fuh T."/>
            <person name="Niatou-Singa F.S."/>
            <person name="Gouil Q."/>
            <person name="Baker L."/>
            <person name="Ritchie M.E."/>
            <person name="Jex A.R."/>
            <person name="Gazzola D."/>
            <person name="Li H."/>
            <person name="Toshio Fujiwara R."/>
            <person name="Zhan B."/>
            <person name="Aroian R.V."/>
            <person name="Pafco B."/>
            <person name="Schwarz E.M."/>
        </authorList>
    </citation>
    <scope>NUCLEOTIDE SEQUENCE [LARGE SCALE GENOMIC DNA]</scope>
    <source>
        <strain evidence="4 5">Aroian</strain>
        <tissue evidence="4">Whole animal</tissue>
    </source>
</reference>
<organism evidence="4 5">
    <name type="scientific">Necator americanus</name>
    <name type="common">Human hookworm</name>
    <dbReference type="NCBI Taxonomy" id="51031"/>
    <lineage>
        <taxon>Eukaryota</taxon>
        <taxon>Metazoa</taxon>
        <taxon>Ecdysozoa</taxon>
        <taxon>Nematoda</taxon>
        <taxon>Chromadorea</taxon>
        <taxon>Rhabditida</taxon>
        <taxon>Rhabditina</taxon>
        <taxon>Rhabditomorpha</taxon>
        <taxon>Strongyloidea</taxon>
        <taxon>Ancylostomatidae</taxon>
        <taxon>Bunostominae</taxon>
        <taxon>Necator</taxon>
    </lineage>
</organism>
<name>A0ABR1DPV0_NECAM</name>